<dbReference type="PANTHER" id="PTHR43791">
    <property type="entry name" value="PERMEASE-RELATED"/>
    <property type="match status" value="1"/>
</dbReference>
<dbReference type="InterPro" id="IPR036259">
    <property type="entry name" value="MFS_trans_sf"/>
</dbReference>
<evidence type="ECO:0000313" key="8">
    <source>
        <dbReference type="Proteomes" id="UP001465976"/>
    </source>
</evidence>
<proteinExistence type="predicted"/>
<comment type="caution">
    <text evidence="7">The sequence shown here is derived from an EMBL/GenBank/DDBJ whole genome shotgun (WGS) entry which is preliminary data.</text>
</comment>
<dbReference type="Proteomes" id="UP001465976">
    <property type="component" value="Unassembled WGS sequence"/>
</dbReference>
<dbReference type="SUPFAM" id="SSF103473">
    <property type="entry name" value="MFS general substrate transporter"/>
    <property type="match status" value="1"/>
</dbReference>
<accession>A0ABR3EMT5</accession>
<sequence length="145" mass="16762">MTSKFPVNEEMENEPKIPVDRNTSPIPPPPQLTEEQETKLWRKIDRRLMPILSLMYLMSFLDRGNIGNARLQGLVTELGLVGNQYNIALMSYFIVWLSVYSTNQALALTYVLQPYCIFEFPSNLVLKKFQPRIWLPGITILWGTV</sequence>
<feature type="non-terminal residue" evidence="7">
    <location>
        <position position="145"/>
    </location>
</feature>
<comment type="subcellular location">
    <subcellularLocation>
        <location evidence="1">Membrane</location>
        <topology evidence="1">Multi-pass membrane protein</topology>
    </subcellularLocation>
</comment>
<feature type="region of interest" description="Disordered" evidence="6">
    <location>
        <begin position="1"/>
        <end position="33"/>
    </location>
</feature>
<evidence type="ECO:0000256" key="4">
    <source>
        <dbReference type="ARBA" id="ARBA00022989"/>
    </source>
</evidence>
<evidence type="ECO:0000256" key="2">
    <source>
        <dbReference type="ARBA" id="ARBA00022448"/>
    </source>
</evidence>
<dbReference type="PANTHER" id="PTHR43791:SF46">
    <property type="entry name" value="MAJOR FACILITATOR SUPERFAMILY (MFS) PROFILE DOMAIN-CONTAINING PROTEIN-RELATED"/>
    <property type="match status" value="1"/>
</dbReference>
<protein>
    <recommendedName>
        <fullName evidence="9">Allantoate permease</fullName>
    </recommendedName>
</protein>
<gene>
    <name evidence="7" type="ORF">V5O48_017869</name>
</gene>
<organism evidence="7 8">
    <name type="scientific">Marasmius crinis-equi</name>
    <dbReference type="NCBI Taxonomy" id="585013"/>
    <lineage>
        <taxon>Eukaryota</taxon>
        <taxon>Fungi</taxon>
        <taxon>Dikarya</taxon>
        <taxon>Basidiomycota</taxon>
        <taxon>Agaricomycotina</taxon>
        <taxon>Agaricomycetes</taxon>
        <taxon>Agaricomycetidae</taxon>
        <taxon>Agaricales</taxon>
        <taxon>Marasmiineae</taxon>
        <taxon>Marasmiaceae</taxon>
        <taxon>Marasmius</taxon>
    </lineage>
</organism>
<evidence type="ECO:0000256" key="3">
    <source>
        <dbReference type="ARBA" id="ARBA00022692"/>
    </source>
</evidence>
<reference evidence="7 8" key="1">
    <citation type="submission" date="2024-02" db="EMBL/GenBank/DDBJ databases">
        <title>A draft genome for the cacao thread blight pathogen Marasmius crinis-equi.</title>
        <authorList>
            <person name="Cohen S.P."/>
            <person name="Baruah I.K."/>
            <person name="Amoako-Attah I."/>
            <person name="Bukari Y."/>
            <person name="Meinhardt L.W."/>
            <person name="Bailey B.A."/>
        </authorList>
    </citation>
    <scope>NUCLEOTIDE SEQUENCE [LARGE SCALE GENOMIC DNA]</scope>
    <source>
        <strain evidence="7 8">GH-76</strain>
    </source>
</reference>
<dbReference type="EMBL" id="JBAHYK010002935">
    <property type="protein sequence ID" value="KAL0564186.1"/>
    <property type="molecule type" value="Genomic_DNA"/>
</dbReference>
<evidence type="ECO:0000313" key="7">
    <source>
        <dbReference type="EMBL" id="KAL0564186.1"/>
    </source>
</evidence>
<evidence type="ECO:0000256" key="1">
    <source>
        <dbReference type="ARBA" id="ARBA00004141"/>
    </source>
</evidence>
<evidence type="ECO:0000256" key="6">
    <source>
        <dbReference type="SAM" id="MobiDB-lite"/>
    </source>
</evidence>
<keyword evidence="5" id="KW-0472">Membrane</keyword>
<name>A0ABR3EMT5_9AGAR</name>
<keyword evidence="8" id="KW-1185">Reference proteome</keyword>
<dbReference type="Gene3D" id="1.20.1250.20">
    <property type="entry name" value="MFS general substrate transporter like domains"/>
    <property type="match status" value="1"/>
</dbReference>
<evidence type="ECO:0008006" key="9">
    <source>
        <dbReference type="Google" id="ProtNLM"/>
    </source>
</evidence>
<evidence type="ECO:0000256" key="5">
    <source>
        <dbReference type="ARBA" id="ARBA00023136"/>
    </source>
</evidence>
<keyword evidence="3" id="KW-0812">Transmembrane</keyword>
<keyword evidence="2" id="KW-0813">Transport</keyword>
<keyword evidence="4" id="KW-1133">Transmembrane helix</keyword>